<organism evidence="1 2">
    <name type="scientific">Plantactinospora siamensis</name>
    <dbReference type="NCBI Taxonomy" id="555372"/>
    <lineage>
        <taxon>Bacteria</taxon>
        <taxon>Bacillati</taxon>
        <taxon>Actinomycetota</taxon>
        <taxon>Actinomycetes</taxon>
        <taxon>Micromonosporales</taxon>
        <taxon>Micromonosporaceae</taxon>
        <taxon>Plantactinospora</taxon>
    </lineage>
</organism>
<reference evidence="1 2" key="1">
    <citation type="submission" date="2024-09" db="EMBL/GenBank/DDBJ databases">
        <authorList>
            <person name="Sun Q."/>
            <person name="Mori K."/>
        </authorList>
    </citation>
    <scope>NUCLEOTIDE SEQUENCE [LARGE SCALE GENOMIC DNA]</scope>
    <source>
        <strain evidence="1 2">TBRC 2205</strain>
    </source>
</reference>
<comment type="caution">
    <text evidence="1">The sequence shown here is derived from an EMBL/GenBank/DDBJ whole genome shotgun (WGS) entry which is preliminary data.</text>
</comment>
<sequence>TPGQIVVVDCEGDPENTDKSKLVFRGAEKPVEVPDAVPADLDDSAVIG</sequence>
<dbReference type="EMBL" id="JBHLUE010000007">
    <property type="protein sequence ID" value="MFC0564632.1"/>
    <property type="molecule type" value="Genomic_DNA"/>
</dbReference>
<dbReference type="Proteomes" id="UP001589894">
    <property type="component" value="Unassembled WGS sequence"/>
</dbReference>
<feature type="non-terminal residue" evidence="1">
    <location>
        <position position="1"/>
    </location>
</feature>
<accession>A0ABV6NV19</accession>
<keyword evidence="2" id="KW-1185">Reference proteome</keyword>
<name>A0ABV6NV19_9ACTN</name>
<evidence type="ECO:0000313" key="2">
    <source>
        <dbReference type="Proteomes" id="UP001589894"/>
    </source>
</evidence>
<proteinExistence type="predicted"/>
<protein>
    <submittedName>
        <fullName evidence="1">AAA family ATPase</fullName>
    </submittedName>
</protein>
<evidence type="ECO:0000313" key="1">
    <source>
        <dbReference type="EMBL" id="MFC0564632.1"/>
    </source>
</evidence>
<gene>
    <name evidence="1" type="ORF">ACFFHU_10850</name>
</gene>